<dbReference type="PANTHER" id="PTHR36195">
    <property type="entry name" value="DOMAIN PROTEIN, PUTATIVE (AFU_ORTHOLOGUE AFUA_5G01990)-RELATED-RELATED"/>
    <property type="match status" value="1"/>
</dbReference>
<gene>
    <name evidence="1" type="ORF">EUV02_01755</name>
</gene>
<dbReference type="SUPFAM" id="SSF56634">
    <property type="entry name" value="Heme-dependent catalase-like"/>
    <property type="match status" value="1"/>
</dbReference>
<name>A0A4Y9EQ90_9SPHN</name>
<proteinExistence type="predicted"/>
<dbReference type="AlphaFoldDB" id="A0A4Y9EQ90"/>
<comment type="caution">
    <text evidence="1">The sequence shown here is derived from an EMBL/GenBank/DDBJ whole genome shotgun (WGS) entry which is preliminary data.</text>
</comment>
<dbReference type="PANTHER" id="PTHR36195:SF4">
    <property type="entry name" value="DOMAIN PROTEIN, PUTATIVE (AFU_ORTHOLOGUE AFUA_5G01990)-RELATED"/>
    <property type="match status" value="1"/>
</dbReference>
<dbReference type="EMBL" id="SIHO01000001">
    <property type="protein sequence ID" value="TFU05777.1"/>
    <property type="molecule type" value="Genomic_DNA"/>
</dbReference>
<protein>
    <recommendedName>
        <fullName evidence="3">Catalase</fullName>
    </recommendedName>
</protein>
<dbReference type="GO" id="GO:0020037">
    <property type="term" value="F:heme binding"/>
    <property type="evidence" value="ECO:0007669"/>
    <property type="project" value="InterPro"/>
</dbReference>
<evidence type="ECO:0008006" key="3">
    <source>
        <dbReference type="Google" id="ProtNLM"/>
    </source>
</evidence>
<dbReference type="InterPro" id="IPR020835">
    <property type="entry name" value="Catalase_sf"/>
</dbReference>
<reference evidence="1 2" key="1">
    <citation type="submission" date="2019-02" db="EMBL/GenBank/DDBJ databases">
        <title>Polymorphobacter sp. isolated from the lake at the Tibet of China.</title>
        <authorList>
            <person name="Li A."/>
        </authorList>
    </citation>
    <scope>NUCLEOTIDE SEQUENCE [LARGE SCALE GENOMIC DNA]</scope>
    <source>
        <strain evidence="1 2">DJ1R-1</strain>
    </source>
</reference>
<dbReference type="Proteomes" id="UP000297737">
    <property type="component" value="Unassembled WGS sequence"/>
</dbReference>
<accession>A0A4Y9EQ90</accession>
<dbReference type="OrthoDB" id="9765610at2"/>
<organism evidence="1 2">
    <name type="scientific">Glacieibacterium arshaanense</name>
    <dbReference type="NCBI Taxonomy" id="2511025"/>
    <lineage>
        <taxon>Bacteria</taxon>
        <taxon>Pseudomonadati</taxon>
        <taxon>Pseudomonadota</taxon>
        <taxon>Alphaproteobacteria</taxon>
        <taxon>Sphingomonadales</taxon>
        <taxon>Sphingosinicellaceae</taxon>
        <taxon>Glacieibacterium</taxon>
    </lineage>
</organism>
<evidence type="ECO:0000313" key="1">
    <source>
        <dbReference type="EMBL" id="TFU05777.1"/>
    </source>
</evidence>
<sequence>MILKPLHDALTSVLHLERRFEPFFRPALNALVREPVAALTQLAINLPRPDQHLALAEEVIDPDEEASCQGMIDEIRRHLAQDFAPGDMQRGGNTKTHGIVRAELVIRDDLPAHCRHGIFATPRSFPAWVRFSGPGPHVEPDINDVGFGSISIKAMDVPGEKLLDDEKFTQDFTAVVTPTFVTCNTRDNARLQYWSRREMPVWYFLDPRNSHIRDFIMQSLWNETQRNPLGATYYSCVPYLLGPGQAMKYEIRPRQKVDMHIDGLPFDPDDNYLRQNMQRTLDAQPVEFDVFLQLQTNAHAMPIENAGVRWSYRKSPLIPAAILKIPAQHFDQPAQFEFAKRLSYNPWHAHIANRPLGNQSRARRRMYQELSRYRQAMNHVAHYEPDGSETFD</sequence>
<dbReference type="Gene3D" id="2.40.180.10">
    <property type="entry name" value="Catalase core domain"/>
    <property type="match status" value="1"/>
</dbReference>
<keyword evidence="2" id="KW-1185">Reference proteome</keyword>
<evidence type="ECO:0000313" key="2">
    <source>
        <dbReference type="Proteomes" id="UP000297737"/>
    </source>
</evidence>
<dbReference type="RefSeq" id="WP_135244501.1">
    <property type="nucleotide sequence ID" value="NZ_SIHO01000001.1"/>
</dbReference>